<organism evidence="6 7">
    <name type="scientific">Erwinia piriflorinigrans CFBP 5888</name>
    <dbReference type="NCBI Taxonomy" id="1161919"/>
    <lineage>
        <taxon>Bacteria</taxon>
        <taxon>Pseudomonadati</taxon>
        <taxon>Pseudomonadota</taxon>
        <taxon>Gammaproteobacteria</taxon>
        <taxon>Enterobacterales</taxon>
        <taxon>Erwiniaceae</taxon>
        <taxon>Erwinia</taxon>
    </lineage>
</organism>
<accession>V5Z4N1</accession>
<dbReference type="InterPro" id="IPR012842">
    <property type="entry name" value="T3SS_SctL/SctL2"/>
</dbReference>
<evidence type="ECO:0000313" key="7">
    <source>
        <dbReference type="Proteomes" id="UP000018217"/>
    </source>
</evidence>
<dbReference type="Pfam" id="PF06188">
    <property type="entry name" value="HrpE"/>
    <property type="match status" value="1"/>
</dbReference>
<dbReference type="EMBL" id="CAHS01000006">
    <property type="protein sequence ID" value="CCG85918.1"/>
    <property type="molecule type" value="Genomic_DNA"/>
</dbReference>
<comment type="similarity">
    <text evidence="5">Belongs to the SctL stator family.</text>
</comment>
<dbReference type="AlphaFoldDB" id="V5Z4N1"/>
<evidence type="ECO:0000256" key="2">
    <source>
        <dbReference type="ARBA" id="ARBA00022448"/>
    </source>
</evidence>
<dbReference type="NCBIfam" id="TIGR02499">
    <property type="entry name" value="HrpE_YscL_not"/>
    <property type="match status" value="1"/>
</dbReference>
<reference evidence="6 7" key="1">
    <citation type="journal article" date="2013" name="Syst. Appl. Microbiol.">
        <title>Phylogenetic position and virulence apparatus of the pear flower necrosis pathogen Erwinia piriflorinigrans CFBP 5888T as assessed by comparative genomics.</title>
        <authorList>
            <person name="Smits T.H."/>
            <person name="Rezzonico F."/>
            <person name="Lopez M.M."/>
            <person name="Blom J."/>
            <person name="Goesmann A."/>
            <person name="Frey J.E."/>
            <person name="Duffy B."/>
        </authorList>
    </citation>
    <scope>NUCLEOTIDE SEQUENCE [LARGE SCALE GENOMIC DNA]</scope>
    <source>
        <strain evidence="7">CFBP5888</strain>
    </source>
</reference>
<evidence type="ECO:0000256" key="5">
    <source>
        <dbReference type="ARBA" id="ARBA00024335"/>
    </source>
</evidence>
<name>V5Z4N1_9GAMM</name>
<dbReference type="InterPro" id="IPR009335">
    <property type="entry name" value="T3SS_HrpE/ATPase_suE"/>
</dbReference>
<evidence type="ECO:0000313" key="6">
    <source>
        <dbReference type="EMBL" id="CCG85918.1"/>
    </source>
</evidence>
<dbReference type="OrthoDB" id="6631671at2"/>
<evidence type="ECO:0000256" key="1">
    <source>
        <dbReference type="ARBA" id="ARBA00004496"/>
    </source>
</evidence>
<evidence type="ECO:0000256" key="3">
    <source>
        <dbReference type="ARBA" id="ARBA00022490"/>
    </source>
</evidence>
<gene>
    <name evidence="6" type="primary">hrpE</name>
    <name evidence="6" type="ORF">EPIR_0553</name>
</gene>
<proteinExistence type="inferred from homology"/>
<dbReference type="STRING" id="1161919.EPIR_0553"/>
<keyword evidence="3" id="KW-0963">Cytoplasm</keyword>
<keyword evidence="4" id="KW-0653">Protein transport</keyword>
<sequence length="196" mass="22355">MLTRKRITLLNGEADLAPVISQAQLTIQQQGQGILEQARQQAQAMWEDAERQIEADRLDAQQRAGQEFWQQADALLHGWQQQYQQLEAQVLEVMENVMTQALGQLLTEVPEPQRLAALLRQIMRANALEDRGSLYCHPQQQDEVADWLQRHAHLGWRLQPDESLAVDGLKLVTTNGELHLDWQQAVRQLLPSAAQC</sequence>
<comment type="subcellular location">
    <subcellularLocation>
        <location evidence="1">Cytoplasm</location>
    </subcellularLocation>
</comment>
<dbReference type="RefSeq" id="WP_023653758.1">
    <property type="nucleotide sequence ID" value="NZ_CAHS01000006.1"/>
</dbReference>
<comment type="caution">
    <text evidence="6">The sequence shown here is derived from an EMBL/GenBank/DDBJ whole genome shotgun (WGS) entry which is preliminary data.</text>
</comment>
<dbReference type="GO" id="GO:0030254">
    <property type="term" value="P:protein secretion by the type III secretion system"/>
    <property type="evidence" value="ECO:0007669"/>
    <property type="project" value="InterPro"/>
</dbReference>
<dbReference type="Proteomes" id="UP000018217">
    <property type="component" value="Unassembled WGS sequence"/>
</dbReference>
<keyword evidence="7" id="KW-1185">Reference proteome</keyword>
<keyword evidence="2" id="KW-0813">Transport</keyword>
<evidence type="ECO:0000256" key="4">
    <source>
        <dbReference type="ARBA" id="ARBA00022927"/>
    </source>
</evidence>
<dbReference type="GO" id="GO:0005737">
    <property type="term" value="C:cytoplasm"/>
    <property type="evidence" value="ECO:0007669"/>
    <property type="project" value="UniProtKB-SubCell"/>
</dbReference>
<protein>
    <submittedName>
        <fullName evidence="6">Type III secretion protein HrpE</fullName>
    </submittedName>
</protein>